<dbReference type="EMBL" id="AMGV01000006">
    <property type="protein sequence ID" value="KEF55860.1"/>
    <property type="molecule type" value="Genomic_DNA"/>
</dbReference>
<dbReference type="GeneID" id="25282354"/>
<comment type="caution">
    <text evidence="1">The sequence shown here is derived from an EMBL/GenBank/DDBJ whole genome shotgun (WGS) entry which is preliminary data.</text>
</comment>
<dbReference type="OrthoDB" id="4159979at2759"/>
<dbReference type="AlphaFoldDB" id="A0A072PK30"/>
<sequence>MKTHKSGTKSSTLLTTQLRKKGLELVPESVDPALGLGPVFTVNPLKSGTSNSDVAYRLYYAGESSKYSASHRNAVIKAAAKKQRETLAGARAGAVVAKKGLKLEVVDDLRCGDTLSERVEGKLSETSAYGCDNYETQINKHAVAHEALQAMCIPRQVTPLLPELRSIEIHTLEFRIVLHFQFTDILTQSTHTPTPSGLAMVPTTGEVLGMGTSREVASSD</sequence>
<organism evidence="1 2">
    <name type="scientific">Exophiala aquamarina CBS 119918</name>
    <dbReference type="NCBI Taxonomy" id="1182545"/>
    <lineage>
        <taxon>Eukaryota</taxon>
        <taxon>Fungi</taxon>
        <taxon>Dikarya</taxon>
        <taxon>Ascomycota</taxon>
        <taxon>Pezizomycotina</taxon>
        <taxon>Eurotiomycetes</taxon>
        <taxon>Chaetothyriomycetidae</taxon>
        <taxon>Chaetothyriales</taxon>
        <taxon>Herpotrichiellaceae</taxon>
        <taxon>Exophiala</taxon>
    </lineage>
</organism>
<gene>
    <name evidence="1" type="ORF">A1O9_07440</name>
</gene>
<dbReference type="RefSeq" id="XP_013258450.1">
    <property type="nucleotide sequence ID" value="XM_013402996.1"/>
</dbReference>
<dbReference type="HOGENOM" id="CLU_1256008_0_0_1"/>
<evidence type="ECO:0000313" key="2">
    <source>
        <dbReference type="Proteomes" id="UP000027920"/>
    </source>
</evidence>
<proteinExistence type="predicted"/>
<accession>A0A072PK30</accession>
<keyword evidence="2" id="KW-1185">Reference proteome</keyword>
<dbReference type="VEuPathDB" id="FungiDB:A1O9_07440"/>
<protein>
    <submittedName>
        <fullName evidence="1">Uncharacterized protein</fullName>
    </submittedName>
</protein>
<dbReference type="Proteomes" id="UP000027920">
    <property type="component" value="Unassembled WGS sequence"/>
</dbReference>
<evidence type="ECO:0000313" key="1">
    <source>
        <dbReference type="EMBL" id="KEF55860.1"/>
    </source>
</evidence>
<name>A0A072PK30_9EURO</name>
<reference evidence="1 2" key="1">
    <citation type="submission" date="2013-03" db="EMBL/GenBank/DDBJ databases">
        <title>The Genome Sequence of Exophiala aquamarina CBS 119918.</title>
        <authorList>
            <consortium name="The Broad Institute Genomics Platform"/>
            <person name="Cuomo C."/>
            <person name="de Hoog S."/>
            <person name="Gorbushina A."/>
            <person name="Walker B."/>
            <person name="Young S.K."/>
            <person name="Zeng Q."/>
            <person name="Gargeya S."/>
            <person name="Fitzgerald M."/>
            <person name="Haas B."/>
            <person name="Abouelleil A."/>
            <person name="Allen A.W."/>
            <person name="Alvarado L."/>
            <person name="Arachchi H.M."/>
            <person name="Berlin A.M."/>
            <person name="Chapman S.B."/>
            <person name="Gainer-Dewar J."/>
            <person name="Goldberg J."/>
            <person name="Griggs A."/>
            <person name="Gujja S."/>
            <person name="Hansen M."/>
            <person name="Howarth C."/>
            <person name="Imamovic A."/>
            <person name="Ireland A."/>
            <person name="Larimer J."/>
            <person name="McCowan C."/>
            <person name="Murphy C."/>
            <person name="Pearson M."/>
            <person name="Poon T.W."/>
            <person name="Priest M."/>
            <person name="Roberts A."/>
            <person name="Saif S."/>
            <person name="Shea T."/>
            <person name="Sisk P."/>
            <person name="Sykes S."/>
            <person name="Wortman J."/>
            <person name="Nusbaum C."/>
            <person name="Birren B."/>
        </authorList>
    </citation>
    <scope>NUCLEOTIDE SEQUENCE [LARGE SCALE GENOMIC DNA]</scope>
    <source>
        <strain evidence="1 2">CBS 119918</strain>
    </source>
</reference>